<keyword evidence="3" id="KW-0645">Protease</keyword>
<feature type="compositionally biased region" description="Basic and acidic residues" evidence="6">
    <location>
        <begin position="451"/>
        <end position="460"/>
    </location>
</feature>
<evidence type="ECO:0000256" key="4">
    <source>
        <dbReference type="ARBA" id="ARBA00022786"/>
    </source>
</evidence>
<sequence length="859" mass="97853">MDVANSMQELLINCSSVEIGVYFFAPTKQIELTHEFVTLPLDRGKETLMLSLSFKHITKVEFLDNSEGEGAGLVLFINDFMASKIQTYIDREGTGITDFGLESYTSNSKDKFIVLAIQNKESKFFHRLHEILHRADAYHRNYVIQQMNKIKKKHFYIPITFIDVISSSQWKTLNKLLGIARSDFKQRQLKLIDNNNQNGVGSPRVSVVSTLSDSPNVHPPVNVECQHRVQVGQVHQQQPKCHLPAYTVMTVPILPHNQPSAVVTINAPLPSSFVLSVPTSHQSSASPQIHANASHNKSSPAFLAIPSLRSPSAAVTTVVASQLSPLSTQLPISSQETFDMLFQLEPVPNHLYNEQQTPNLNKHSPMVFGETTVAQYLSLESPSVNKFLPRSLKLPKAPPTNGNPQICRSAPPFLSIQTPPSTSQDMQTQFSPQLQSHRMSKTTTSGSAKVGKREREVHLIDDEENESEVKDNPSDKRSNDTLFSFPPTGRDSCSVHYADLKYLSRNFMLNDTIIDFYLKYIHHCLVPQERRARIFIFNTFFFTRLTQPPAGGKPSNTVTATTKIRRVTSNFQKVKNWTKKVNLFDMDYIIVPINEDIHWYLAIIVNVRHGICSLNTTDNESIFPTSSHNSPVPHLIVLNSLIDPAEDKHLAVRDQLGEYLHLEYADKLGQDTKTYFNKQMMDVVVPTMLPQQKNFIDCGLFLLHFAQLFLSNPPKFISKHSSFRRWYPTFKIKHKRDELRSVIRQLASHVKSSDFVQLPTPKRKNKKVGRRSQVDKMQMILDGMALMGRTRRYSDSELDGIMKDEHFSCLYRPRSLDSLIYENREKPLVLQPPTISEMSRFKQLRRVRQEIFASQVRQG</sequence>
<gene>
    <name evidence="8" type="ORF">niasHT_016036</name>
</gene>
<dbReference type="Proteomes" id="UP001620626">
    <property type="component" value="Unassembled WGS sequence"/>
</dbReference>
<feature type="region of interest" description="Disordered" evidence="6">
    <location>
        <begin position="418"/>
        <end position="483"/>
    </location>
</feature>
<keyword evidence="4" id="KW-0833">Ubl conjugation pathway</keyword>
<dbReference type="GO" id="GO:0008233">
    <property type="term" value="F:peptidase activity"/>
    <property type="evidence" value="ECO:0007669"/>
    <property type="project" value="UniProtKB-KW"/>
</dbReference>
<dbReference type="GO" id="GO:0006508">
    <property type="term" value="P:proteolysis"/>
    <property type="evidence" value="ECO:0007669"/>
    <property type="project" value="UniProtKB-KW"/>
</dbReference>
<feature type="compositionally biased region" description="Polar residues" evidence="6">
    <location>
        <begin position="418"/>
        <end position="447"/>
    </location>
</feature>
<evidence type="ECO:0000256" key="2">
    <source>
        <dbReference type="ARBA" id="ARBA00022553"/>
    </source>
</evidence>
<evidence type="ECO:0000313" key="8">
    <source>
        <dbReference type="EMBL" id="KAL3113747.1"/>
    </source>
</evidence>
<dbReference type="Pfam" id="PF02902">
    <property type="entry name" value="Peptidase_C48"/>
    <property type="match status" value="1"/>
</dbReference>
<proteinExistence type="inferred from homology"/>
<dbReference type="AlphaFoldDB" id="A0ABD2LEV4"/>
<dbReference type="Gene3D" id="1.10.418.20">
    <property type="match status" value="1"/>
</dbReference>
<accession>A0ABD2LEV4</accession>
<feature type="compositionally biased region" description="Basic and acidic residues" evidence="6">
    <location>
        <begin position="467"/>
        <end position="479"/>
    </location>
</feature>
<keyword evidence="9" id="KW-1185">Reference proteome</keyword>
<dbReference type="InterPro" id="IPR051947">
    <property type="entry name" value="Sentrin-specific_protease"/>
</dbReference>
<evidence type="ECO:0000256" key="3">
    <source>
        <dbReference type="ARBA" id="ARBA00022670"/>
    </source>
</evidence>
<evidence type="ECO:0000256" key="1">
    <source>
        <dbReference type="ARBA" id="ARBA00005234"/>
    </source>
</evidence>
<feature type="domain" description="Ubiquitin-like protease family profile" evidence="7">
    <location>
        <begin position="493"/>
        <end position="709"/>
    </location>
</feature>
<evidence type="ECO:0000256" key="5">
    <source>
        <dbReference type="ARBA" id="ARBA00022801"/>
    </source>
</evidence>
<name>A0ABD2LEV4_9BILA</name>
<evidence type="ECO:0000256" key="6">
    <source>
        <dbReference type="SAM" id="MobiDB-lite"/>
    </source>
</evidence>
<dbReference type="Gene3D" id="3.30.310.130">
    <property type="entry name" value="Ubiquitin-related"/>
    <property type="match status" value="1"/>
</dbReference>
<evidence type="ECO:0000313" key="9">
    <source>
        <dbReference type="Proteomes" id="UP001620626"/>
    </source>
</evidence>
<dbReference type="InterPro" id="IPR038765">
    <property type="entry name" value="Papain-like_cys_pep_sf"/>
</dbReference>
<dbReference type="EMBL" id="JBICBT010000437">
    <property type="protein sequence ID" value="KAL3113747.1"/>
    <property type="molecule type" value="Genomic_DNA"/>
</dbReference>
<keyword evidence="5" id="KW-0378">Hydrolase</keyword>
<dbReference type="PANTHER" id="PTHR46896:SF3">
    <property type="entry name" value="FI06413P-RELATED"/>
    <property type="match status" value="1"/>
</dbReference>
<dbReference type="PANTHER" id="PTHR46896">
    <property type="entry name" value="SENTRIN-SPECIFIC PROTEASE"/>
    <property type="match status" value="1"/>
</dbReference>
<protein>
    <recommendedName>
        <fullName evidence="7">Ubiquitin-like protease family profile domain-containing protein</fullName>
    </recommendedName>
</protein>
<comment type="similarity">
    <text evidence="1">Belongs to the peptidase C48 family.</text>
</comment>
<dbReference type="InterPro" id="IPR003653">
    <property type="entry name" value="Peptidase_C48_C"/>
</dbReference>
<dbReference type="SUPFAM" id="SSF54001">
    <property type="entry name" value="Cysteine proteinases"/>
    <property type="match status" value="1"/>
</dbReference>
<evidence type="ECO:0000259" key="7">
    <source>
        <dbReference type="PROSITE" id="PS50600"/>
    </source>
</evidence>
<organism evidence="8 9">
    <name type="scientific">Heterodera trifolii</name>
    <dbReference type="NCBI Taxonomy" id="157864"/>
    <lineage>
        <taxon>Eukaryota</taxon>
        <taxon>Metazoa</taxon>
        <taxon>Ecdysozoa</taxon>
        <taxon>Nematoda</taxon>
        <taxon>Chromadorea</taxon>
        <taxon>Rhabditida</taxon>
        <taxon>Tylenchina</taxon>
        <taxon>Tylenchomorpha</taxon>
        <taxon>Tylenchoidea</taxon>
        <taxon>Heteroderidae</taxon>
        <taxon>Heteroderinae</taxon>
        <taxon>Heterodera</taxon>
    </lineage>
</organism>
<reference evidence="8 9" key="1">
    <citation type="submission" date="2024-10" db="EMBL/GenBank/DDBJ databases">
        <authorList>
            <person name="Kim D."/>
        </authorList>
    </citation>
    <scope>NUCLEOTIDE SEQUENCE [LARGE SCALE GENOMIC DNA]</scope>
    <source>
        <strain evidence="8">BH-2024</strain>
    </source>
</reference>
<keyword evidence="2" id="KW-0597">Phosphoprotein</keyword>
<dbReference type="PROSITE" id="PS50600">
    <property type="entry name" value="ULP_PROTEASE"/>
    <property type="match status" value="1"/>
</dbReference>
<comment type="caution">
    <text evidence="8">The sequence shown here is derived from an EMBL/GenBank/DDBJ whole genome shotgun (WGS) entry which is preliminary data.</text>
</comment>